<evidence type="ECO:0000256" key="2">
    <source>
        <dbReference type="SAM" id="MobiDB-lite"/>
    </source>
</evidence>
<name>A0A8H3F5Y8_9LECA</name>
<dbReference type="Pfam" id="PF22600">
    <property type="entry name" value="MTPAP-like_central"/>
    <property type="match status" value="1"/>
</dbReference>
<dbReference type="GO" id="GO:0031123">
    <property type="term" value="P:RNA 3'-end processing"/>
    <property type="evidence" value="ECO:0007669"/>
    <property type="project" value="TreeGrafter"/>
</dbReference>
<dbReference type="InterPro" id="IPR054708">
    <property type="entry name" value="MTPAP-like_central"/>
</dbReference>
<dbReference type="GO" id="GO:0003729">
    <property type="term" value="F:mRNA binding"/>
    <property type="evidence" value="ECO:0007669"/>
    <property type="project" value="TreeGrafter"/>
</dbReference>
<evidence type="ECO:0000313" key="5">
    <source>
        <dbReference type="Proteomes" id="UP000664521"/>
    </source>
</evidence>
<gene>
    <name evidence="4" type="ORF">HETSPECPRED_003582</name>
</gene>
<evidence type="ECO:0000259" key="3">
    <source>
        <dbReference type="Pfam" id="PF22600"/>
    </source>
</evidence>
<feature type="domain" description="Poly(A) RNA polymerase mitochondrial-like central palm" evidence="3">
    <location>
        <begin position="299"/>
        <end position="434"/>
    </location>
</feature>
<feature type="region of interest" description="Disordered" evidence="2">
    <location>
        <begin position="707"/>
        <end position="733"/>
    </location>
</feature>
<accession>A0A8H3F5Y8</accession>
<organism evidence="4 5">
    <name type="scientific">Heterodermia speciosa</name>
    <dbReference type="NCBI Taxonomy" id="116794"/>
    <lineage>
        <taxon>Eukaryota</taxon>
        <taxon>Fungi</taxon>
        <taxon>Dikarya</taxon>
        <taxon>Ascomycota</taxon>
        <taxon>Pezizomycotina</taxon>
        <taxon>Lecanoromycetes</taxon>
        <taxon>OSLEUM clade</taxon>
        <taxon>Lecanoromycetidae</taxon>
        <taxon>Caliciales</taxon>
        <taxon>Physciaceae</taxon>
        <taxon>Heterodermia</taxon>
    </lineage>
</organism>
<dbReference type="GO" id="GO:0005730">
    <property type="term" value="C:nucleolus"/>
    <property type="evidence" value="ECO:0007669"/>
    <property type="project" value="TreeGrafter"/>
</dbReference>
<reference evidence="4" key="1">
    <citation type="submission" date="2021-03" db="EMBL/GenBank/DDBJ databases">
        <authorList>
            <person name="Tagirdzhanova G."/>
        </authorList>
    </citation>
    <scope>NUCLEOTIDE SEQUENCE</scope>
</reference>
<dbReference type="Gene3D" id="1.10.1410.10">
    <property type="match status" value="1"/>
</dbReference>
<dbReference type="GO" id="GO:1990817">
    <property type="term" value="F:poly(A) RNA polymerase activity"/>
    <property type="evidence" value="ECO:0007669"/>
    <property type="project" value="InterPro"/>
</dbReference>
<feature type="compositionally biased region" description="Polar residues" evidence="2">
    <location>
        <begin position="226"/>
        <end position="238"/>
    </location>
</feature>
<dbReference type="GO" id="GO:0031499">
    <property type="term" value="C:TRAMP complex"/>
    <property type="evidence" value="ECO:0007669"/>
    <property type="project" value="TreeGrafter"/>
</dbReference>
<keyword evidence="5" id="KW-1185">Reference proteome</keyword>
<evidence type="ECO:0000313" key="4">
    <source>
        <dbReference type="EMBL" id="CAF9917760.1"/>
    </source>
</evidence>
<feature type="compositionally biased region" description="Polar residues" evidence="2">
    <location>
        <begin position="787"/>
        <end position="810"/>
    </location>
</feature>
<feature type="region of interest" description="Disordered" evidence="2">
    <location>
        <begin position="166"/>
        <end position="246"/>
    </location>
</feature>
<dbReference type="PANTHER" id="PTHR23092">
    <property type="entry name" value="POLY(A) RNA POLYMERASE"/>
    <property type="match status" value="1"/>
</dbReference>
<dbReference type="Proteomes" id="UP000664521">
    <property type="component" value="Unassembled WGS sequence"/>
</dbReference>
<dbReference type="PANTHER" id="PTHR23092:SF15">
    <property type="entry name" value="INACTIVE NON-CANONICAL POLY(A) RNA POLYMERASE PROTEIN TRF4-2-RELATED"/>
    <property type="match status" value="1"/>
</dbReference>
<dbReference type="InterPro" id="IPR045862">
    <property type="entry name" value="Trf4-like"/>
</dbReference>
<feature type="compositionally biased region" description="Basic and acidic residues" evidence="2">
    <location>
        <begin position="196"/>
        <end position="218"/>
    </location>
</feature>
<feature type="coiled-coil region" evidence="1">
    <location>
        <begin position="80"/>
        <end position="107"/>
    </location>
</feature>
<proteinExistence type="predicted"/>
<dbReference type="EMBL" id="CAJPDS010000020">
    <property type="protein sequence ID" value="CAF9917760.1"/>
    <property type="molecule type" value="Genomic_DNA"/>
</dbReference>
<dbReference type="AlphaFoldDB" id="A0A8H3F5Y8"/>
<feature type="region of interest" description="Disordered" evidence="2">
    <location>
        <begin position="756"/>
        <end position="820"/>
    </location>
</feature>
<evidence type="ECO:0000256" key="1">
    <source>
        <dbReference type="SAM" id="Coils"/>
    </source>
</evidence>
<comment type="caution">
    <text evidence="4">The sequence shown here is derived from an EMBL/GenBank/DDBJ whole genome shotgun (WGS) entry which is preliminary data.</text>
</comment>
<dbReference type="Gene3D" id="3.30.460.10">
    <property type="entry name" value="Beta Polymerase, domain 2"/>
    <property type="match status" value="1"/>
</dbReference>
<dbReference type="OrthoDB" id="273917at2759"/>
<keyword evidence="1" id="KW-0175">Coiled coil</keyword>
<sequence>MEACHIQDPSLPNRAQRVNYTPTKVALWLFTSGLDLARCRWLYCKIPFLLGARSSRCHFTHPSFRLQAPSQEAKDGTHDLDRADSILQELSSEVDKELQDLLTIKQEEAKDVFIDDLSATLEAHRTANRAAIVRKQHQKANEEQLPFKRPIIDSKINAVDVPAKEGLTLPGEQGTEVTPKPPGTSTTLHNTNDDGTDIHSDDFRVTTEEETLSDKQQVEEPGPNGMRSTNWPADTIQNERGHGKRYSTGRHKVLEYDAMYIPPRGDYGSRSKRDCPWLAGLDSFHTKGKAVTASRRLYDEITAYENYMKMDPTEIEAAKLFTAEVKSIVHQNYPNNPLNPIGSHSTGLADRLSDFDFTLSFPDLEKRPLARGPSSTRPLSRKIGAQALRSIFLSLHKSRRYHDIEIIRARVPIVKAIHRKTKLRVELQTLSSNGAAREYTLYFLAEFPTLRPLYILFRGALHLRQLNIVFEGGLGSYSVLIMIVNALKHASGKYARDDLVGHFLHVLEFYSTADLYKYGFSPDPPRTFHKNRKMSSAEKGAQSSDPTLRGLETMRTYDIRKPYLLCLQDPANAVNDLGWRAYGIKHIQKVFAVIREGLITNMKAWNGDGQFEEPWHARGLLAPLLAANYSKLEQKRLRIKKWVSEKHSQHQYDSGIINDQESRVRFVVPTEQLANNGLSLDTSSRAEEFNHIISESAGGELRIVSSDVSEETDWDTQSHRSPVETADQSNETSIQATKAIDTVKGKPGVLQGNLFAVQEPSQSKKHQNVQSRGWKKWVPQKELASQPKEQPSKSEGNIDQNMKASGSGTPTLVKKQKRRR</sequence>
<protein>
    <recommendedName>
        <fullName evidence="3">Poly(A) RNA polymerase mitochondrial-like central palm domain-containing protein</fullName>
    </recommendedName>
</protein>
<dbReference type="GO" id="GO:0043634">
    <property type="term" value="P:polyadenylation-dependent ncRNA catabolic process"/>
    <property type="evidence" value="ECO:0007669"/>
    <property type="project" value="TreeGrafter"/>
</dbReference>
<dbReference type="GO" id="GO:0010605">
    <property type="term" value="P:negative regulation of macromolecule metabolic process"/>
    <property type="evidence" value="ECO:0007669"/>
    <property type="project" value="UniProtKB-ARBA"/>
</dbReference>
<dbReference type="InterPro" id="IPR043519">
    <property type="entry name" value="NT_sf"/>
</dbReference>
<dbReference type="SUPFAM" id="SSF81631">
    <property type="entry name" value="PAP/OAS1 substrate-binding domain"/>
    <property type="match status" value="1"/>
</dbReference>
<dbReference type="SUPFAM" id="SSF81301">
    <property type="entry name" value="Nucleotidyltransferase"/>
    <property type="match status" value="1"/>
</dbReference>